<dbReference type="Pfam" id="PF00857">
    <property type="entry name" value="Isochorismatase"/>
    <property type="match status" value="1"/>
</dbReference>
<evidence type="ECO:0000256" key="1">
    <source>
        <dbReference type="ARBA" id="ARBA00006336"/>
    </source>
</evidence>
<dbReference type="PANTHER" id="PTHR14119">
    <property type="entry name" value="HYDROLASE"/>
    <property type="match status" value="1"/>
</dbReference>
<name>Q09JF9_ARGMO</name>
<dbReference type="AlphaFoldDB" id="Q09JF9"/>
<reference evidence="3" key="1">
    <citation type="journal article" date="2008" name="Insect Biochem. Mol. Biol.">
        <title>Comparative sialomics between hard and soft ticks: implications for the evolution of blood-feeding behavior.</title>
        <authorList>
            <person name="Mans B.J."/>
            <person name="Andersen J.F."/>
            <person name="Francischetti I.M."/>
            <person name="Valenzuela J.G."/>
            <person name="Schwan T.G."/>
            <person name="Pham V.M."/>
            <person name="Garfield M.K."/>
            <person name="Hammer C.H."/>
            <person name="Ribeiro J.M."/>
        </authorList>
    </citation>
    <scope>NUCLEOTIDE SEQUENCE</scope>
    <source>
        <strain evidence="3">AM-854</strain>
        <tissue evidence="3">Adult salivary gland</tissue>
    </source>
</reference>
<dbReference type="InterPro" id="IPR050993">
    <property type="entry name" value="Isochorismatase_domain"/>
</dbReference>
<dbReference type="CDD" id="cd01012">
    <property type="entry name" value="YcaC_related"/>
    <property type="match status" value="1"/>
</dbReference>
<protein>
    <submittedName>
        <fullName evidence="3">Mitochondrial associated endoribonuclease MAR1-isochorismatase superfamily</fullName>
    </submittedName>
</protein>
<evidence type="ECO:0000259" key="2">
    <source>
        <dbReference type="Pfam" id="PF00857"/>
    </source>
</evidence>
<evidence type="ECO:0000313" key="3">
    <source>
        <dbReference type="EMBL" id="ABI52804.1"/>
    </source>
</evidence>
<dbReference type="Gene3D" id="3.40.50.850">
    <property type="entry name" value="Isochorismatase-like"/>
    <property type="match status" value="1"/>
</dbReference>
<dbReference type="SUPFAM" id="SSF52499">
    <property type="entry name" value="Isochorismatase-like hydrolases"/>
    <property type="match status" value="1"/>
</dbReference>
<accession>Q09JF9</accession>
<dbReference type="PANTHER" id="PTHR14119:SF3">
    <property type="entry name" value="ISOCHORISMATASE DOMAIN-CONTAINING PROTEIN 2"/>
    <property type="match status" value="1"/>
</dbReference>
<dbReference type="InterPro" id="IPR036380">
    <property type="entry name" value="Isochorismatase-like_sf"/>
</dbReference>
<dbReference type="InterPro" id="IPR000868">
    <property type="entry name" value="Isochorismatase-like_dom"/>
</dbReference>
<dbReference type="FunFam" id="3.40.50.850:FF:000001">
    <property type="entry name" value="Isochorismatase domain-containing protein 1"/>
    <property type="match status" value="1"/>
</dbReference>
<dbReference type="EMBL" id="DQ886887">
    <property type="protein sequence ID" value="ABI52804.1"/>
    <property type="molecule type" value="mRNA"/>
</dbReference>
<feature type="domain" description="Isochorismatase-like" evidence="2">
    <location>
        <begin position="13"/>
        <end position="162"/>
    </location>
</feature>
<organism evidence="3">
    <name type="scientific">Argas monolakensis</name>
    <name type="common">Mono lake bird tick</name>
    <dbReference type="NCBI Taxonomy" id="34602"/>
    <lineage>
        <taxon>Eukaryota</taxon>
        <taxon>Metazoa</taxon>
        <taxon>Ecdysozoa</taxon>
        <taxon>Arthropoda</taxon>
        <taxon>Chelicerata</taxon>
        <taxon>Arachnida</taxon>
        <taxon>Acari</taxon>
        <taxon>Parasitiformes</taxon>
        <taxon>Ixodida</taxon>
        <taxon>Ixodoidea</taxon>
        <taxon>Argasidae</taxon>
        <taxon>Argasinae</taxon>
        <taxon>Argas</taxon>
    </lineage>
</organism>
<sequence>MACNVGRLSIKKTAIFLCDMQEKFRNTVRFFPEIVSVSKRLLKVGKTLDMPVVVTEQYPKGLGPSVSELGLSEYPDVKPIAKTQFSMVTEEVAQQLSDREVDSVLLCGIETHVCIQNTALSLLEKGFDVHVVVDACSSRTMVDRMFAFERMKASGAWLTTSESVILGLLGGSHHPKFKDVQKFIMEPAPDSGLLDYKKAA</sequence>
<comment type="similarity">
    <text evidence="1">Belongs to the isochorismatase family.</text>
</comment>
<proteinExistence type="evidence at transcript level"/>